<dbReference type="GO" id="GO:0005737">
    <property type="term" value="C:cytoplasm"/>
    <property type="evidence" value="ECO:0007669"/>
    <property type="project" value="TreeGrafter"/>
</dbReference>
<dbReference type="RefSeq" id="XP_031024772.1">
    <property type="nucleotide sequence ID" value="XM_031169265.1"/>
</dbReference>
<proteinExistence type="inferred from homology"/>
<dbReference type="GO" id="GO:0071949">
    <property type="term" value="F:FAD binding"/>
    <property type="evidence" value="ECO:0007669"/>
    <property type="project" value="TreeGrafter"/>
</dbReference>
<evidence type="ECO:0000256" key="4">
    <source>
        <dbReference type="PIRSR" id="PIRSR602081-1"/>
    </source>
</evidence>
<dbReference type="GO" id="GO:0032922">
    <property type="term" value="P:circadian regulation of gene expression"/>
    <property type="evidence" value="ECO:0007669"/>
    <property type="project" value="TreeGrafter"/>
</dbReference>
<dbReference type="InterPro" id="IPR005101">
    <property type="entry name" value="Cryptochr/Photolyase_FAD-bd"/>
</dbReference>
<dbReference type="STRING" id="1806994.A0A507C3D2"/>
<feature type="binding site" evidence="4">
    <location>
        <begin position="427"/>
        <end position="429"/>
    </location>
    <ligand>
        <name>FAD</name>
        <dbReference type="ChEBI" id="CHEBI:57692"/>
    </ligand>
</feature>
<dbReference type="Proteomes" id="UP000319731">
    <property type="component" value="Unassembled WGS sequence"/>
</dbReference>
<feature type="site" description="Electron transfer via tryptophanyl radical" evidence="5">
    <location>
        <position position="437"/>
    </location>
</feature>
<keyword evidence="2 4" id="KW-0285">Flavoprotein</keyword>
<feature type="binding site" evidence="4">
    <location>
        <begin position="282"/>
        <end position="286"/>
    </location>
    <ligand>
        <name>FAD</name>
        <dbReference type="ChEBI" id="CHEBI:57692"/>
    </ligand>
</feature>
<feature type="site" description="Electron transfer via tryptophanyl radical" evidence="5">
    <location>
        <position position="354"/>
    </location>
</feature>
<feature type="compositionally biased region" description="Acidic residues" evidence="6">
    <location>
        <begin position="561"/>
        <end position="583"/>
    </location>
</feature>
<dbReference type="AlphaFoldDB" id="A0A507C3D2"/>
<dbReference type="Gene3D" id="3.40.50.620">
    <property type="entry name" value="HUPs"/>
    <property type="match status" value="1"/>
</dbReference>
<dbReference type="Gene3D" id="1.10.579.10">
    <property type="entry name" value="DNA Cyclobutane Dipyrimidine Photolyase, subunit A, domain 3"/>
    <property type="match status" value="1"/>
</dbReference>
<name>A0A507C3D2_9FUNG</name>
<evidence type="ECO:0000256" key="2">
    <source>
        <dbReference type="ARBA" id="ARBA00022630"/>
    </source>
</evidence>
<feature type="binding site" evidence="4">
    <location>
        <begin position="323"/>
        <end position="330"/>
    </location>
    <ligand>
        <name>FAD</name>
        <dbReference type="ChEBI" id="CHEBI:57692"/>
    </ligand>
</feature>
<dbReference type="GO" id="GO:0003677">
    <property type="term" value="F:DNA binding"/>
    <property type="evidence" value="ECO:0007669"/>
    <property type="project" value="TreeGrafter"/>
</dbReference>
<evidence type="ECO:0000313" key="9">
    <source>
        <dbReference type="Proteomes" id="UP000319731"/>
    </source>
</evidence>
<dbReference type="SUPFAM" id="SSF52425">
    <property type="entry name" value="Cryptochrome/photolyase, N-terminal domain"/>
    <property type="match status" value="1"/>
</dbReference>
<accession>A0A507C3D2</accession>
<protein>
    <recommendedName>
        <fullName evidence="7">Photolyase/cryptochrome alpha/beta domain-containing protein</fullName>
    </recommendedName>
</protein>
<evidence type="ECO:0000256" key="1">
    <source>
        <dbReference type="ARBA" id="ARBA00005862"/>
    </source>
</evidence>
<feature type="region of interest" description="Disordered" evidence="6">
    <location>
        <begin position="548"/>
        <end position="609"/>
    </location>
</feature>
<dbReference type="GeneID" id="42004562"/>
<feature type="domain" description="Photolyase/cryptochrome alpha/beta" evidence="7">
    <location>
        <begin position="2"/>
        <end position="132"/>
    </location>
</feature>
<sequence>MSKTIVWFRKSLRVHDNPALLQGSLNCQNLYPIFCFDPHYVFERAIGVRRWIFLLEALRDLDANLRKVNSRLYVFRGDPIKAMPTIMAELGINHIAYEIDTDTEYAVMRDKKVDEIAKGMGVKVTAVLGHTMYDAKAVAAKNGGKPPMTYQSFLKAISSMPDPPTPLTMPTRLPPPAPIDMMSESVPLPVHKSELPPTRDTTDIEAQKKLFASLAGPNGNFDVPTLEELGLVEPPVGERSPHRGGESVALKLLDAFIAQKKRVAKFEKPKTSPAAFYPNADTTVLSPHLKFGSLSCRLFRTKILQVYREEKSHSQPPTSLLGQLLWREFYYAVAALTPNYSTMANNKACLYIPWRDTSKDATAAAHLKAWSEGKTGFPWIDAIMRQLAKEGWIHHLARHSVACFLTRGDLWISWERGVEVFDELLLDSDPSLNIGNWLWLSASQFFHTYYRVYSPIAFGKQYDKEGIFIKRYVPELSKMPEKYIFTPWLAPIDVQRKAGCIIGVDYPKPIVEHDVASKANMAKMKEAYAKKIYGWTGNEVHVASNPAMGVESKEGGNDGGDSSEESPDDGERDGAEGSDDEFDPVVRKRRRHMSAVSEQRAAKRPRKTK</sequence>
<dbReference type="Pfam" id="PF03441">
    <property type="entry name" value="FAD_binding_7"/>
    <property type="match status" value="1"/>
</dbReference>
<dbReference type="InterPro" id="IPR014729">
    <property type="entry name" value="Rossmann-like_a/b/a_fold"/>
</dbReference>
<feature type="site" description="Electron transfer via tryptophanyl radical" evidence="5">
    <location>
        <position position="414"/>
    </location>
</feature>
<evidence type="ECO:0000256" key="5">
    <source>
        <dbReference type="PIRSR" id="PIRSR602081-2"/>
    </source>
</evidence>
<dbReference type="Pfam" id="PF00875">
    <property type="entry name" value="DNA_photolyase"/>
    <property type="match status" value="1"/>
</dbReference>
<dbReference type="PROSITE" id="PS51645">
    <property type="entry name" value="PHR_CRY_ALPHA_BETA"/>
    <property type="match status" value="1"/>
</dbReference>
<dbReference type="PANTHER" id="PTHR11455">
    <property type="entry name" value="CRYPTOCHROME"/>
    <property type="match status" value="1"/>
</dbReference>
<dbReference type="InterPro" id="IPR002081">
    <property type="entry name" value="Cryptochrome/DNA_photolyase_1"/>
</dbReference>
<comment type="caution">
    <text evidence="8">The sequence shown here is derived from an EMBL/GenBank/DDBJ whole genome shotgun (WGS) entry which is preliminary data.</text>
</comment>
<dbReference type="GO" id="GO:0005634">
    <property type="term" value="C:nucleus"/>
    <property type="evidence" value="ECO:0007669"/>
    <property type="project" value="TreeGrafter"/>
</dbReference>
<dbReference type="Gene3D" id="1.25.40.80">
    <property type="match status" value="1"/>
</dbReference>
<keyword evidence="9" id="KW-1185">Reference proteome</keyword>
<keyword evidence="3 4" id="KW-0274">FAD</keyword>
<evidence type="ECO:0000256" key="6">
    <source>
        <dbReference type="SAM" id="MobiDB-lite"/>
    </source>
</evidence>
<evidence type="ECO:0000259" key="7">
    <source>
        <dbReference type="PROSITE" id="PS51645"/>
    </source>
</evidence>
<gene>
    <name evidence="8" type="ORF">SmJEL517_g03337</name>
</gene>
<organism evidence="8 9">
    <name type="scientific">Synchytrium microbalum</name>
    <dbReference type="NCBI Taxonomy" id="1806994"/>
    <lineage>
        <taxon>Eukaryota</taxon>
        <taxon>Fungi</taxon>
        <taxon>Fungi incertae sedis</taxon>
        <taxon>Chytridiomycota</taxon>
        <taxon>Chytridiomycota incertae sedis</taxon>
        <taxon>Chytridiomycetes</taxon>
        <taxon>Synchytriales</taxon>
        <taxon>Synchytriaceae</taxon>
        <taxon>Synchytrium</taxon>
    </lineage>
</organism>
<dbReference type="InterPro" id="IPR036134">
    <property type="entry name" value="Crypto/Photolyase_FAD-like_sf"/>
</dbReference>
<evidence type="ECO:0000313" key="8">
    <source>
        <dbReference type="EMBL" id="TPX33888.1"/>
    </source>
</evidence>
<dbReference type="InterPro" id="IPR006050">
    <property type="entry name" value="DNA_photolyase_N"/>
</dbReference>
<dbReference type="InterPro" id="IPR036155">
    <property type="entry name" value="Crypto/Photolyase_N_sf"/>
</dbReference>
<dbReference type="PANTHER" id="PTHR11455:SF9">
    <property type="entry name" value="CRYPTOCHROME CIRCADIAN CLOCK 5 ISOFORM X1"/>
    <property type="match status" value="1"/>
</dbReference>
<dbReference type="EMBL" id="QEAO01000017">
    <property type="protein sequence ID" value="TPX33888.1"/>
    <property type="molecule type" value="Genomic_DNA"/>
</dbReference>
<dbReference type="SUPFAM" id="SSF48173">
    <property type="entry name" value="Cryptochrome/photolyase FAD-binding domain"/>
    <property type="match status" value="1"/>
</dbReference>
<comment type="similarity">
    <text evidence="1">Belongs to the DNA photolyase class-1 family.</text>
</comment>
<dbReference type="GO" id="GO:0003904">
    <property type="term" value="F:deoxyribodipyrimidine photo-lyase activity"/>
    <property type="evidence" value="ECO:0007669"/>
    <property type="project" value="TreeGrafter"/>
</dbReference>
<dbReference type="GO" id="GO:0043153">
    <property type="term" value="P:entrainment of circadian clock by photoperiod"/>
    <property type="evidence" value="ECO:0007669"/>
    <property type="project" value="TreeGrafter"/>
</dbReference>
<reference evidence="8 9" key="1">
    <citation type="journal article" date="2019" name="Sci. Rep.">
        <title>Comparative genomics of chytrid fungi reveal insights into the obligate biotrophic and pathogenic lifestyle of Synchytrium endobioticum.</title>
        <authorList>
            <person name="van de Vossenberg B.T.L.H."/>
            <person name="Warris S."/>
            <person name="Nguyen H.D.T."/>
            <person name="van Gent-Pelzer M.P.E."/>
            <person name="Joly D.L."/>
            <person name="van de Geest H.C."/>
            <person name="Bonants P.J.M."/>
            <person name="Smith D.S."/>
            <person name="Levesque C.A."/>
            <person name="van der Lee T.A.J."/>
        </authorList>
    </citation>
    <scope>NUCLEOTIDE SEQUENCE [LARGE SCALE GENOMIC DNA]</scope>
    <source>
        <strain evidence="8 9">JEL517</strain>
    </source>
</reference>
<dbReference type="OrthoDB" id="435881at2759"/>
<comment type="cofactor">
    <cofactor evidence="4">
        <name>FAD</name>
        <dbReference type="ChEBI" id="CHEBI:57692"/>
    </cofactor>
    <text evidence="4">Binds 1 FAD per subunit.</text>
</comment>
<evidence type="ECO:0000256" key="3">
    <source>
        <dbReference type="ARBA" id="ARBA00022827"/>
    </source>
</evidence>